<proteinExistence type="predicted"/>
<sequence>MRPVLTAILTIATAFASMTGAIAQATGPERDQAPRRPSHCIAIADAMPEARYLHAASWADAPARDTIRLSYLAHSMFLLQTPGGLSVVTDYSGFLGPADFVPDVATMNHAHSSHWTAMPDPRIPTLLKGWGDGRVPNEHHVDLGEMLIRNVPTDIRNPWDAGVEKFGNSIFVFEVAGLCVGHLGHLHHEPDAAQYAALGRLDVVMAAVDGGMTVDLPTMIRILTRLRSSVVLPMHWFGDGTLAAFLAGMDDEFVIDIRRDSSVELGLRTLPRDPTVIVLRPSFLTDP</sequence>
<dbReference type="PANTHER" id="PTHR39189">
    <property type="entry name" value="UPF0173 METAL-DEPENDENT HYDROLASE YTKL"/>
    <property type="match status" value="1"/>
</dbReference>
<comment type="caution">
    <text evidence="1">The sequence shown here is derived from an EMBL/GenBank/DDBJ whole genome shotgun (WGS) entry which is preliminary data.</text>
</comment>
<evidence type="ECO:0000313" key="1">
    <source>
        <dbReference type="EMBL" id="KKM22568.1"/>
    </source>
</evidence>
<dbReference type="PANTHER" id="PTHR39189:SF1">
    <property type="entry name" value="UPF0173 METAL-DEPENDENT HYDROLASE YTKL"/>
    <property type="match status" value="1"/>
</dbReference>
<dbReference type="Pfam" id="PF13483">
    <property type="entry name" value="Lactamase_B_3"/>
    <property type="match status" value="1"/>
</dbReference>
<evidence type="ECO:0008006" key="2">
    <source>
        <dbReference type="Google" id="ProtNLM"/>
    </source>
</evidence>
<dbReference type="SUPFAM" id="SSF56281">
    <property type="entry name" value="Metallo-hydrolase/oxidoreductase"/>
    <property type="match status" value="1"/>
</dbReference>
<organism evidence="1">
    <name type="scientific">marine sediment metagenome</name>
    <dbReference type="NCBI Taxonomy" id="412755"/>
    <lineage>
        <taxon>unclassified sequences</taxon>
        <taxon>metagenomes</taxon>
        <taxon>ecological metagenomes</taxon>
    </lineage>
</organism>
<accession>A0A0F9KK94</accession>
<gene>
    <name evidence="1" type="ORF">LCGC14_1623930</name>
</gene>
<dbReference type="EMBL" id="LAZR01013307">
    <property type="protein sequence ID" value="KKM22568.1"/>
    <property type="molecule type" value="Genomic_DNA"/>
</dbReference>
<protein>
    <recommendedName>
        <fullName evidence="2">Metallo-beta-lactamase domain-containing protein</fullName>
    </recommendedName>
</protein>
<name>A0A0F9KK94_9ZZZZ</name>
<reference evidence="1" key="1">
    <citation type="journal article" date="2015" name="Nature">
        <title>Complex archaea that bridge the gap between prokaryotes and eukaryotes.</title>
        <authorList>
            <person name="Spang A."/>
            <person name="Saw J.H."/>
            <person name="Jorgensen S.L."/>
            <person name="Zaremba-Niedzwiedzka K."/>
            <person name="Martijn J."/>
            <person name="Lind A.E."/>
            <person name="van Eijk R."/>
            <person name="Schleper C."/>
            <person name="Guy L."/>
            <person name="Ettema T.J."/>
        </authorList>
    </citation>
    <scope>NUCLEOTIDE SEQUENCE</scope>
</reference>
<dbReference type="InterPro" id="IPR036866">
    <property type="entry name" value="RibonucZ/Hydroxyglut_hydro"/>
</dbReference>
<dbReference type="AlphaFoldDB" id="A0A0F9KK94"/>
<dbReference type="Gene3D" id="3.60.15.10">
    <property type="entry name" value="Ribonuclease Z/Hydroxyacylglutathione hydrolase-like"/>
    <property type="match status" value="1"/>
</dbReference>